<organism evidence="3 4">
    <name type="scientific">Lichenibacterium minor</name>
    <dbReference type="NCBI Taxonomy" id="2316528"/>
    <lineage>
        <taxon>Bacteria</taxon>
        <taxon>Pseudomonadati</taxon>
        <taxon>Pseudomonadota</taxon>
        <taxon>Alphaproteobacteria</taxon>
        <taxon>Hyphomicrobiales</taxon>
        <taxon>Lichenihabitantaceae</taxon>
        <taxon>Lichenibacterium</taxon>
    </lineage>
</organism>
<dbReference type="InterPro" id="IPR007897">
    <property type="entry name" value="PHB_accumulat"/>
</dbReference>
<evidence type="ECO:0000259" key="2">
    <source>
        <dbReference type="Pfam" id="PF07879"/>
    </source>
</evidence>
<feature type="domain" description="PHA accumulation regulator DNA-binding N-terminal" evidence="2">
    <location>
        <begin position="11"/>
        <end position="70"/>
    </location>
</feature>
<dbReference type="Proteomes" id="UP000290759">
    <property type="component" value="Unassembled WGS sequence"/>
</dbReference>
<evidence type="ECO:0000313" key="4">
    <source>
        <dbReference type="Proteomes" id="UP000290759"/>
    </source>
</evidence>
<reference evidence="3 4" key="1">
    <citation type="submission" date="2018-12" db="EMBL/GenBank/DDBJ databases">
        <authorList>
            <person name="Grouzdev D.S."/>
            <person name="Krutkina M.S."/>
        </authorList>
    </citation>
    <scope>NUCLEOTIDE SEQUENCE [LARGE SCALE GENOMIC DNA]</scope>
    <source>
        <strain evidence="3 4">RmlP026</strain>
    </source>
</reference>
<dbReference type="InterPro" id="IPR010134">
    <property type="entry name" value="PHA_reg_PhaR"/>
</dbReference>
<dbReference type="EMBL" id="QYBB01000035">
    <property type="protein sequence ID" value="RYC29974.1"/>
    <property type="molecule type" value="Genomic_DNA"/>
</dbReference>
<dbReference type="OrthoDB" id="9795345at2"/>
<name>A0A4V1RU55_9HYPH</name>
<dbReference type="InterPro" id="IPR012909">
    <property type="entry name" value="PHA_DNA-bd_N"/>
</dbReference>
<protein>
    <submittedName>
        <fullName evidence="3">Polyhydroxyalkanoate synthesis repressor PhaR</fullName>
    </submittedName>
</protein>
<evidence type="ECO:0000313" key="3">
    <source>
        <dbReference type="EMBL" id="RYC29974.1"/>
    </source>
</evidence>
<accession>A0A4V1RU55</accession>
<gene>
    <name evidence="3" type="primary">phaR</name>
    <name evidence="3" type="ORF">D3273_21185</name>
</gene>
<keyword evidence="4" id="KW-1185">Reference proteome</keyword>
<evidence type="ECO:0000259" key="1">
    <source>
        <dbReference type="Pfam" id="PF05233"/>
    </source>
</evidence>
<feature type="domain" description="PHB accumulation regulatory" evidence="1">
    <location>
        <begin position="75"/>
        <end position="114"/>
    </location>
</feature>
<reference evidence="3 4" key="2">
    <citation type="submission" date="2019-02" db="EMBL/GenBank/DDBJ databases">
        <title>'Lichenibacterium ramalinii' gen. nov. sp. nov., 'Lichenibacterium minor' gen. nov. sp. nov.</title>
        <authorList>
            <person name="Pankratov T."/>
        </authorList>
    </citation>
    <scope>NUCLEOTIDE SEQUENCE [LARGE SCALE GENOMIC DNA]</scope>
    <source>
        <strain evidence="3 4">RmlP026</strain>
    </source>
</reference>
<dbReference type="RefSeq" id="WP_129228890.1">
    <property type="nucleotide sequence ID" value="NZ_QYBB01000035.1"/>
</dbReference>
<comment type="caution">
    <text evidence="3">The sequence shown here is derived from an EMBL/GenBank/DDBJ whole genome shotgun (WGS) entry which is preliminary data.</text>
</comment>
<dbReference type="NCBIfam" id="TIGR01848">
    <property type="entry name" value="PHA_reg_PhaR"/>
    <property type="match status" value="1"/>
</dbReference>
<dbReference type="Pfam" id="PF07879">
    <property type="entry name" value="PHB_acc_N"/>
    <property type="match status" value="1"/>
</dbReference>
<sequence length="205" mass="23115">MTADGKKPVTVKKYANRRLYNTETSTYVTLEDLAGMVKRGEDFVVYDAKTGDDITRSVLGQIIFDQEGKGGQSLLPTSFLRQLIRFYGDSMQMLVPSYLEFTLDKLTNDQHNFREQIEASFGAKLLPGGAIRNQMFDQLEDQTRKNMKMFSQALTMFNPFTGAFAPAAAPEPALPPPAAKADDLETIKRDMEEMQKRLERLSTKP</sequence>
<proteinExistence type="predicted"/>
<dbReference type="AlphaFoldDB" id="A0A4V1RU55"/>
<dbReference type="Pfam" id="PF05233">
    <property type="entry name" value="PHB_acc"/>
    <property type="match status" value="1"/>
</dbReference>
<dbReference type="GO" id="GO:0006355">
    <property type="term" value="P:regulation of DNA-templated transcription"/>
    <property type="evidence" value="ECO:0007669"/>
    <property type="project" value="InterPro"/>
</dbReference>